<dbReference type="Pfam" id="PF08030">
    <property type="entry name" value="NAD_binding_6"/>
    <property type="match status" value="1"/>
</dbReference>
<dbReference type="VEuPathDB" id="TriTrypDB:BSAL_54165"/>
<dbReference type="InterPro" id="IPR013121">
    <property type="entry name" value="Fe_red_NAD-bd_6"/>
</dbReference>
<proteinExistence type="predicted"/>
<gene>
    <name evidence="3" type="ORF">BSAL_54165</name>
</gene>
<accession>A0A0S4IIM4</accession>
<sequence length="147" mass="16113">MISILEYIATNIAVLPKLKDVTFLWAARDKAMIDYLKGTIDGFASTCARKVRVSIQLFDTGSSRLLDILPAPVPPPGGAIEMDDIFDMALPGDPRISSGRPNFQKLFATIRGEGVGCYVCGPASLRELAVKEASKRGFWVHCETFEF</sequence>
<feature type="domain" description="Ferric reductase NAD binding" evidence="2">
    <location>
        <begin position="1"/>
        <end position="129"/>
    </location>
</feature>
<dbReference type="AlphaFoldDB" id="A0A0S4IIM4"/>
<reference evidence="4" key="1">
    <citation type="submission" date="2015-09" db="EMBL/GenBank/DDBJ databases">
        <authorList>
            <consortium name="Pathogen Informatics"/>
        </authorList>
    </citation>
    <scope>NUCLEOTIDE SEQUENCE [LARGE SCALE GENOMIC DNA]</scope>
    <source>
        <strain evidence="4">Lake Konstanz</strain>
    </source>
</reference>
<keyword evidence="4" id="KW-1185">Reference proteome</keyword>
<keyword evidence="1" id="KW-0560">Oxidoreductase</keyword>
<dbReference type="InterPro" id="IPR039261">
    <property type="entry name" value="FNR_nucleotide-bd"/>
</dbReference>
<evidence type="ECO:0000256" key="1">
    <source>
        <dbReference type="ARBA" id="ARBA00023002"/>
    </source>
</evidence>
<name>A0A0S4IIM4_BODSA</name>
<evidence type="ECO:0000259" key="2">
    <source>
        <dbReference type="Pfam" id="PF08030"/>
    </source>
</evidence>
<dbReference type="Proteomes" id="UP000051952">
    <property type="component" value="Unassembled WGS sequence"/>
</dbReference>
<evidence type="ECO:0000313" key="3">
    <source>
        <dbReference type="EMBL" id="CUE72424.1"/>
    </source>
</evidence>
<dbReference type="Gene3D" id="3.40.50.80">
    <property type="entry name" value="Nucleotide-binding domain of ferredoxin-NADP reductase (FNR) module"/>
    <property type="match status" value="1"/>
</dbReference>
<protein>
    <recommendedName>
        <fullName evidence="2">Ferric reductase NAD binding domain-containing protein</fullName>
    </recommendedName>
</protein>
<dbReference type="GO" id="GO:0016491">
    <property type="term" value="F:oxidoreductase activity"/>
    <property type="evidence" value="ECO:0007669"/>
    <property type="project" value="UniProtKB-KW"/>
</dbReference>
<evidence type="ECO:0000313" key="4">
    <source>
        <dbReference type="Proteomes" id="UP000051952"/>
    </source>
</evidence>
<dbReference type="EMBL" id="CYKH01000127">
    <property type="protein sequence ID" value="CUE72424.1"/>
    <property type="molecule type" value="Genomic_DNA"/>
</dbReference>
<dbReference type="SUPFAM" id="SSF52343">
    <property type="entry name" value="Ferredoxin reductase-like, C-terminal NADP-linked domain"/>
    <property type="match status" value="1"/>
</dbReference>
<organism evidence="3 4">
    <name type="scientific">Bodo saltans</name>
    <name type="common">Flagellated protozoan</name>
    <dbReference type="NCBI Taxonomy" id="75058"/>
    <lineage>
        <taxon>Eukaryota</taxon>
        <taxon>Discoba</taxon>
        <taxon>Euglenozoa</taxon>
        <taxon>Kinetoplastea</taxon>
        <taxon>Metakinetoplastina</taxon>
        <taxon>Eubodonida</taxon>
        <taxon>Bodonidae</taxon>
        <taxon>Bodo</taxon>
    </lineage>
</organism>